<evidence type="ECO:0000256" key="7">
    <source>
        <dbReference type="ARBA" id="ARBA00022840"/>
    </source>
</evidence>
<organism evidence="12 13">
    <name type="scientific">candidate division WWE3 bacterium CG10_big_fil_rev_8_21_14_0_10_32_10</name>
    <dbReference type="NCBI Taxonomy" id="1975090"/>
    <lineage>
        <taxon>Bacteria</taxon>
        <taxon>Katanobacteria</taxon>
    </lineage>
</organism>
<dbReference type="PROSITE" id="PS00618">
    <property type="entry name" value="RECF_2"/>
    <property type="match status" value="1"/>
</dbReference>
<dbReference type="GO" id="GO:0006260">
    <property type="term" value="P:DNA replication"/>
    <property type="evidence" value="ECO:0007669"/>
    <property type="project" value="UniProtKB-UniRule"/>
</dbReference>
<comment type="function">
    <text evidence="9 10">The RecF protein is involved in DNA metabolism; it is required for DNA replication and normal SOS inducibility. RecF binds preferentially to single-stranded, linear DNA. It also seems to bind ATP.</text>
</comment>
<dbReference type="Gene3D" id="3.40.50.300">
    <property type="entry name" value="P-loop containing nucleotide triphosphate hydrolases"/>
    <property type="match status" value="1"/>
</dbReference>
<evidence type="ECO:0000313" key="12">
    <source>
        <dbReference type="EMBL" id="PIR43322.1"/>
    </source>
</evidence>
<keyword evidence="6 9" id="KW-0547">Nucleotide-binding</keyword>
<dbReference type="InterPro" id="IPR018078">
    <property type="entry name" value="DNA-binding_RecF_CS"/>
</dbReference>
<dbReference type="EMBL" id="PCXU01000028">
    <property type="protein sequence ID" value="PIR43322.1"/>
    <property type="molecule type" value="Genomic_DNA"/>
</dbReference>
<evidence type="ECO:0000259" key="11">
    <source>
        <dbReference type="Pfam" id="PF02463"/>
    </source>
</evidence>
<feature type="binding site" evidence="9">
    <location>
        <begin position="30"/>
        <end position="37"/>
    </location>
    <ligand>
        <name>ATP</name>
        <dbReference type="ChEBI" id="CHEBI:30616"/>
    </ligand>
</feature>
<keyword evidence="9 10" id="KW-0742">SOS response</keyword>
<protein>
    <recommendedName>
        <fullName evidence="3 9">DNA replication and repair protein RecF</fullName>
    </recommendedName>
</protein>
<evidence type="ECO:0000256" key="3">
    <source>
        <dbReference type="ARBA" id="ARBA00020170"/>
    </source>
</evidence>
<reference evidence="12 13" key="1">
    <citation type="submission" date="2017-09" db="EMBL/GenBank/DDBJ databases">
        <title>Depth-based differentiation of microbial function through sediment-hosted aquifers and enrichment of novel symbionts in the deep terrestrial subsurface.</title>
        <authorList>
            <person name="Probst A.J."/>
            <person name="Ladd B."/>
            <person name="Jarett J.K."/>
            <person name="Geller-Mcgrath D.E."/>
            <person name="Sieber C.M."/>
            <person name="Emerson J.B."/>
            <person name="Anantharaman K."/>
            <person name="Thomas B.C."/>
            <person name="Malmstrom R."/>
            <person name="Stieglmeier M."/>
            <person name="Klingl A."/>
            <person name="Woyke T."/>
            <person name="Ryan C.M."/>
            <person name="Banfield J.F."/>
        </authorList>
    </citation>
    <scope>NUCLEOTIDE SEQUENCE [LARGE SCALE GENOMIC DNA]</scope>
    <source>
        <strain evidence="12">CG10_big_fil_rev_8_21_14_0_10_32_10</strain>
    </source>
</reference>
<dbReference type="GO" id="GO:0005737">
    <property type="term" value="C:cytoplasm"/>
    <property type="evidence" value="ECO:0007669"/>
    <property type="project" value="UniProtKB-SubCell"/>
</dbReference>
<accession>A0A2H0R9W1</accession>
<gene>
    <name evidence="9" type="primary">recF</name>
    <name evidence="12" type="ORF">COV24_03290</name>
</gene>
<keyword evidence="4 9" id="KW-0963">Cytoplasm</keyword>
<dbReference type="AlphaFoldDB" id="A0A2H0R9W1"/>
<dbReference type="InterPro" id="IPR027417">
    <property type="entry name" value="P-loop_NTPase"/>
</dbReference>
<dbReference type="Gene3D" id="1.20.1050.90">
    <property type="entry name" value="RecF/RecN/SMC, N-terminal domain"/>
    <property type="match status" value="1"/>
</dbReference>
<comment type="similarity">
    <text evidence="2 9 10">Belongs to the RecF family.</text>
</comment>
<evidence type="ECO:0000256" key="2">
    <source>
        <dbReference type="ARBA" id="ARBA00008016"/>
    </source>
</evidence>
<evidence type="ECO:0000256" key="9">
    <source>
        <dbReference type="HAMAP-Rule" id="MF_00365"/>
    </source>
</evidence>
<evidence type="ECO:0000256" key="8">
    <source>
        <dbReference type="ARBA" id="ARBA00023125"/>
    </source>
</evidence>
<dbReference type="NCBIfam" id="TIGR00611">
    <property type="entry name" value="recf"/>
    <property type="match status" value="1"/>
</dbReference>
<evidence type="ECO:0000256" key="4">
    <source>
        <dbReference type="ARBA" id="ARBA00022490"/>
    </source>
</evidence>
<dbReference type="GO" id="GO:0009432">
    <property type="term" value="P:SOS response"/>
    <property type="evidence" value="ECO:0007669"/>
    <property type="project" value="UniProtKB-UniRule"/>
</dbReference>
<dbReference type="InterPro" id="IPR003395">
    <property type="entry name" value="RecF/RecN/SMC_N"/>
</dbReference>
<dbReference type="InterPro" id="IPR042174">
    <property type="entry name" value="RecF_2"/>
</dbReference>
<dbReference type="InterPro" id="IPR001238">
    <property type="entry name" value="DNA-binding_RecF"/>
</dbReference>
<dbReference type="GO" id="GO:0006302">
    <property type="term" value="P:double-strand break repair"/>
    <property type="evidence" value="ECO:0007669"/>
    <property type="project" value="TreeGrafter"/>
</dbReference>
<keyword evidence="7 9" id="KW-0067">ATP-binding</keyword>
<evidence type="ECO:0000256" key="1">
    <source>
        <dbReference type="ARBA" id="ARBA00004496"/>
    </source>
</evidence>
<evidence type="ECO:0000256" key="10">
    <source>
        <dbReference type="RuleBase" id="RU000578"/>
    </source>
</evidence>
<dbReference type="GO" id="GO:0000731">
    <property type="term" value="P:DNA synthesis involved in DNA repair"/>
    <property type="evidence" value="ECO:0007669"/>
    <property type="project" value="TreeGrafter"/>
</dbReference>
<dbReference type="PANTHER" id="PTHR32182:SF0">
    <property type="entry name" value="DNA REPLICATION AND REPAIR PROTEIN RECF"/>
    <property type="match status" value="1"/>
</dbReference>
<dbReference type="Proteomes" id="UP000230214">
    <property type="component" value="Unassembled WGS sequence"/>
</dbReference>
<feature type="domain" description="RecF/RecN/SMC N-terminal" evidence="11">
    <location>
        <begin position="3"/>
        <end position="358"/>
    </location>
</feature>
<dbReference type="Pfam" id="PF02463">
    <property type="entry name" value="SMC_N"/>
    <property type="match status" value="1"/>
</dbReference>
<evidence type="ECO:0000313" key="13">
    <source>
        <dbReference type="Proteomes" id="UP000230214"/>
    </source>
</evidence>
<dbReference type="HAMAP" id="MF_00365">
    <property type="entry name" value="RecF"/>
    <property type="match status" value="1"/>
</dbReference>
<evidence type="ECO:0000256" key="6">
    <source>
        <dbReference type="ARBA" id="ARBA00022741"/>
    </source>
</evidence>
<dbReference type="GO" id="GO:0003697">
    <property type="term" value="F:single-stranded DNA binding"/>
    <property type="evidence" value="ECO:0007669"/>
    <property type="project" value="UniProtKB-UniRule"/>
</dbReference>
<sequence>MIISSITLKNFRNYKDSEFVFDPLLNILVGKNGVGKTNVLEACYLMAHGKSWRTRYDFELINFNKNTANLISKVNGDTLFIGLTRTGNRRTKKLFKVNGISRSSNTLATFAKAVIFSPQDLDIIIGSPTYRRNYLDDTLSQINIEYKKKLTSLKKVVRNRNKLLERINEGLSGYSELDYWNKLLIEDSTYVHKKRKDLIVYVNGFLSKEYSPISNSSASVLVKYDHSIASNERLEMYKSAEIGSKRTLVGAHKDDLQINVNKGDVVPKHNDEYDFYDKGDDFSNSRYFASRGEQRTLVFALKLASLSYIQLKIKTGIILLLDDIYSELDEFHRKAISTYFKNNQVIVTTAEKNLVPKSVYNKGRVFELI</sequence>
<dbReference type="GO" id="GO:0005524">
    <property type="term" value="F:ATP binding"/>
    <property type="evidence" value="ECO:0007669"/>
    <property type="project" value="UniProtKB-UniRule"/>
</dbReference>
<keyword evidence="9 10" id="KW-0234">DNA repair</keyword>
<proteinExistence type="inferred from homology"/>
<keyword evidence="9 10" id="KW-0227">DNA damage</keyword>
<keyword evidence="8 9" id="KW-0238">DNA-binding</keyword>
<name>A0A2H0R9W1_UNCKA</name>
<dbReference type="SUPFAM" id="SSF52540">
    <property type="entry name" value="P-loop containing nucleoside triphosphate hydrolases"/>
    <property type="match status" value="1"/>
</dbReference>
<keyword evidence="5 9" id="KW-0235">DNA replication</keyword>
<comment type="subcellular location">
    <subcellularLocation>
        <location evidence="1 9 10">Cytoplasm</location>
    </subcellularLocation>
</comment>
<comment type="caution">
    <text evidence="12">The sequence shown here is derived from an EMBL/GenBank/DDBJ whole genome shotgun (WGS) entry which is preliminary data.</text>
</comment>
<evidence type="ECO:0000256" key="5">
    <source>
        <dbReference type="ARBA" id="ARBA00022705"/>
    </source>
</evidence>
<dbReference type="PROSITE" id="PS00617">
    <property type="entry name" value="RECF_1"/>
    <property type="match status" value="1"/>
</dbReference>
<dbReference type="PANTHER" id="PTHR32182">
    <property type="entry name" value="DNA REPLICATION AND REPAIR PROTEIN RECF"/>
    <property type="match status" value="1"/>
</dbReference>